<dbReference type="OrthoDB" id="8232853at2"/>
<dbReference type="EMBL" id="LLXZ01000177">
    <property type="protein sequence ID" value="KRQ99671.1"/>
    <property type="molecule type" value="Genomic_DNA"/>
</dbReference>
<dbReference type="AlphaFoldDB" id="A0A0R3KVY8"/>
<dbReference type="RefSeq" id="WP_057838827.1">
    <property type="nucleotide sequence ID" value="NZ_LLXZ01000177.1"/>
</dbReference>
<reference evidence="2 3" key="1">
    <citation type="submission" date="2014-03" db="EMBL/GenBank/DDBJ databases">
        <title>Bradyrhizobium valentinum sp. nov., isolated from effective nodules of Lupinus mariae-josephae, a lupine endemic of basic-lime soils in Eastern Spain.</title>
        <authorList>
            <person name="Duran D."/>
            <person name="Rey L."/>
            <person name="Navarro A."/>
            <person name="Busquets A."/>
            <person name="Imperial J."/>
            <person name="Ruiz-Argueso T."/>
        </authorList>
    </citation>
    <scope>NUCLEOTIDE SEQUENCE [LARGE SCALE GENOMIC DNA]</scope>
    <source>
        <strain evidence="2 3">PAC68</strain>
    </source>
</reference>
<evidence type="ECO:0000259" key="1">
    <source>
        <dbReference type="Pfam" id="PF07238"/>
    </source>
</evidence>
<dbReference type="Proteomes" id="UP000050863">
    <property type="component" value="Unassembled WGS sequence"/>
</dbReference>
<dbReference type="Pfam" id="PF07238">
    <property type="entry name" value="PilZ"/>
    <property type="match status" value="1"/>
</dbReference>
<dbReference type="SUPFAM" id="SSF141371">
    <property type="entry name" value="PilZ domain-like"/>
    <property type="match status" value="1"/>
</dbReference>
<organism evidence="2 3">
    <name type="scientific">Bradyrhizobium jicamae</name>
    <dbReference type="NCBI Taxonomy" id="280332"/>
    <lineage>
        <taxon>Bacteria</taxon>
        <taxon>Pseudomonadati</taxon>
        <taxon>Pseudomonadota</taxon>
        <taxon>Alphaproteobacteria</taxon>
        <taxon>Hyphomicrobiales</taxon>
        <taxon>Nitrobacteraceae</taxon>
        <taxon>Bradyrhizobium</taxon>
    </lineage>
</organism>
<dbReference type="GO" id="GO:0035438">
    <property type="term" value="F:cyclic-di-GMP binding"/>
    <property type="evidence" value="ECO:0007669"/>
    <property type="project" value="InterPro"/>
</dbReference>
<comment type="caution">
    <text evidence="2">The sequence shown here is derived from an EMBL/GenBank/DDBJ whole genome shotgun (WGS) entry which is preliminary data.</text>
</comment>
<feature type="domain" description="PilZ" evidence="1">
    <location>
        <begin position="11"/>
        <end position="89"/>
    </location>
</feature>
<accession>A0A0R3KVY8</accession>
<evidence type="ECO:0000313" key="3">
    <source>
        <dbReference type="Proteomes" id="UP000050863"/>
    </source>
</evidence>
<sequence length="112" mass="12233">MARDRKDLGARKFVRVDLHKQGFLIPAPDAPWIQCYILDISDNGACLDVGDLAVPKMFGLSLTAGGEVRRVCTLIWRRGELVGVRFVSARELRGEVAPPGESDTASRKAPAN</sequence>
<name>A0A0R3KVY8_9BRAD</name>
<evidence type="ECO:0000313" key="2">
    <source>
        <dbReference type="EMBL" id="KRQ99671.1"/>
    </source>
</evidence>
<proteinExistence type="predicted"/>
<dbReference type="InterPro" id="IPR009875">
    <property type="entry name" value="PilZ_domain"/>
</dbReference>
<protein>
    <recommendedName>
        <fullName evidence="1">PilZ domain-containing protein</fullName>
    </recommendedName>
</protein>
<gene>
    <name evidence="2" type="ORF">CQ12_17060</name>
</gene>
<keyword evidence="3" id="KW-1185">Reference proteome</keyword>